<reference evidence="2" key="1">
    <citation type="submission" date="2022-12" db="EMBL/GenBank/DDBJ databases">
        <title>Draft genome assemblies for two species of Escallonia (Escalloniales).</title>
        <authorList>
            <person name="Chanderbali A."/>
            <person name="Dervinis C."/>
            <person name="Anghel I."/>
            <person name="Soltis D."/>
            <person name="Soltis P."/>
            <person name="Zapata F."/>
        </authorList>
    </citation>
    <scope>NUCLEOTIDE SEQUENCE</scope>
    <source>
        <strain evidence="2">UCBG64.0493</strain>
        <tissue evidence="2">Leaf</tissue>
    </source>
</reference>
<organism evidence="2 3">
    <name type="scientific">Escallonia herrerae</name>
    <dbReference type="NCBI Taxonomy" id="1293975"/>
    <lineage>
        <taxon>Eukaryota</taxon>
        <taxon>Viridiplantae</taxon>
        <taxon>Streptophyta</taxon>
        <taxon>Embryophyta</taxon>
        <taxon>Tracheophyta</taxon>
        <taxon>Spermatophyta</taxon>
        <taxon>Magnoliopsida</taxon>
        <taxon>eudicotyledons</taxon>
        <taxon>Gunneridae</taxon>
        <taxon>Pentapetalae</taxon>
        <taxon>asterids</taxon>
        <taxon>campanulids</taxon>
        <taxon>Escalloniales</taxon>
        <taxon>Escalloniaceae</taxon>
        <taxon>Escallonia</taxon>
    </lineage>
</organism>
<proteinExistence type="predicted"/>
<name>A0AA89BJZ4_9ASTE</name>
<sequence length="169" mass="19181">MTSSSAVEQSSQSNVHGGKVHEVPELAMEFDSEQHAFDYYSEYAHRIGFSMGKQHVKKSCGVVMRKTLCCSKQGEKGIDKRRENVYYHRPVSRVGCKAHMTFLLQKNTKFKVITFNSEHNHAFAPLPAKHMLRSKRRLSFAQTSLATDAIKLRQQILAAAGQFVGHERK</sequence>
<comment type="caution">
    <text evidence="2">The sequence shown here is derived from an EMBL/GenBank/DDBJ whole genome shotgun (WGS) entry which is preliminary data.</text>
</comment>
<dbReference type="AlphaFoldDB" id="A0AA89BJZ4"/>
<dbReference type="InterPro" id="IPR004330">
    <property type="entry name" value="FAR1_DNA_bnd_dom"/>
</dbReference>
<keyword evidence="3" id="KW-1185">Reference proteome</keyword>
<dbReference type="PANTHER" id="PTHR46328">
    <property type="entry name" value="FAR-RED IMPAIRED RESPONSIVE (FAR1) FAMILY PROTEIN-RELATED"/>
    <property type="match status" value="1"/>
</dbReference>
<evidence type="ECO:0000313" key="2">
    <source>
        <dbReference type="EMBL" id="KAK3039302.1"/>
    </source>
</evidence>
<evidence type="ECO:0000259" key="1">
    <source>
        <dbReference type="Pfam" id="PF03101"/>
    </source>
</evidence>
<dbReference type="PANTHER" id="PTHR46328:SF34">
    <property type="entry name" value="PROTEIN FAR1-RELATED SEQUENCE 5-LIKE"/>
    <property type="match status" value="1"/>
</dbReference>
<dbReference type="EMBL" id="JAVXUP010000079">
    <property type="protein sequence ID" value="KAK3039302.1"/>
    <property type="molecule type" value="Genomic_DNA"/>
</dbReference>
<gene>
    <name evidence="2" type="ORF">RJ639_026686</name>
</gene>
<accession>A0AA89BJZ4</accession>
<dbReference type="Proteomes" id="UP001188597">
    <property type="component" value="Unassembled WGS sequence"/>
</dbReference>
<protein>
    <recommendedName>
        <fullName evidence="1">FAR1 domain-containing protein</fullName>
    </recommendedName>
</protein>
<dbReference type="Pfam" id="PF03101">
    <property type="entry name" value="FAR1"/>
    <property type="match status" value="1"/>
</dbReference>
<feature type="domain" description="FAR1" evidence="1">
    <location>
        <begin position="38"/>
        <end position="124"/>
    </location>
</feature>
<evidence type="ECO:0000313" key="3">
    <source>
        <dbReference type="Proteomes" id="UP001188597"/>
    </source>
</evidence>